<organism evidence="1 2">
    <name type="scientific">Paxillus rubicundulus Ve08.2h10</name>
    <dbReference type="NCBI Taxonomy" id="930991"/>
    <lineage>
        <taxon>Eukaryota</taxon>
        <taxon>Fungi</taxon>
        <taxon>Dikarya</taxon>
        <taxon>Basidiomycota</taxon>
        <taxon>Agaricomycotina</taxon>
        <taxon>Agaricomycetes</taxon>
        <taxon>Agaricomycetidae</taxon>
        <taxon>Boletales</taxon>
        <taxon>Paxilineae</taxon>
        <taxon>Paxillaceae</taxon>
        <taxon>Paxillus</taxon>
    </lineage>
</organism>
<protein>
    <submittedName>
        <fullName evidence="1">Uncharacterized protein</fullName>
    </submittedName>
</protein>
<proteinExistence type="predicted"/>
<reference evidence="2" key="2">
    <citation type="submission" date="2015-01" db="EMBL/GenBank/DDBJ databases">
        <title>Evolutionary Origins and Diversification of the Mycorrhizal Mutualists.</title>
        <authorList>
            <consortium name="DOE Joint Genome Institute"/>
            <consortium name="Mycorrhizal Genomics Consortium"/>
            <person name="Kohler A."/>
            <person name="Kuo A."/>
            <person name="Nagy L.G."/>
            <person name="Floudas D."/>
            <person name="Copeland A."/>
            <person name="Barry K.W."/>
            <person name="Cichocki N."/>
            <person name="Veneault-Fourrey C."/>
            <person name="LaButti K."/>
            <person name="Lindquist E.A."/>
            <person name="Lipzen A."/>
            <person name="Lundell T."/>
            <person name="Morin E."/>
            <person name="Murat C."/>
            <person name="Riley R."/>
            <person name="Ohm R."/>
            <person name="Sun H."/>
            <person name="Tunlid A."/>
            <person name="Henrissat B."/>
            <person name="Grigoriev I.V."/>
            <person name="Hibbett D.S."/>
            <person name="Martin F."/>
        </authorList>
    </citation>
    <scope>NUCLEOTIDE SEQUENCE [LARGE SCALE GENOMIC DNA]</scope>
    <source>
        <strain evidence="2">Ve08.2h10</strain>
    </source>
</reference>
<name>A0A0D0BS59_9AGAM</name>
<accession>A0A0D0BS59</accession>
<feature type="non-terminal residue" evidence="1">
    <location>
        <position position="1"/>
    </location>
</feature>
<dbReference type="InParanoid" id="A0A0D0BS59"/>
<dbReference type="OrthoDB" id="3187773at2759"/>
<dbReference type="STRING" id="930991.A0A0D0BS59"/>
<gene>
    <name evidence="1" type="ORF">PAXRUDRAFT_176130</name>
</gene>
<dbReference type="HOGENOM" id="CLU_006344_15_0_1"/>
<dbReference type="EMBL" id="KN828979">
    <property type="protein sequence ID" value="KIK74307.1"/>
    <property type="molecule type" value="Genomic_DNA"/>
</dbReference>
<keyword evidence="2" id="KW-1185">Reference proteome</keyword>
<evidence type="ECO:0000313" key="2">
    <source>
        <dbReference type="Proteomes" id="UP000054538"/>
    </source>
</evidence>
<dbReference type="Proteomes" id="UP000054538">
    <property type="component" value="Unassembled WGS sequence"/>
</dbReference>
<reference evidence="1 2" key="1">
    <citation type="submission" date="2014-04" db="EMBL/GenBank/DDBJ databases">
        <authorList>
            <consortium name="DOE Joint Genome Institute"/>
            <person name="Kuo A."/>
            <person name="Kohler A."/>
            <person name="Jargeat P."/>
            <person name="Nagy L.G."/>
            <person name="Floudas D."/>
            <person name="Copeland A."/>
            <person name="Barry K.W."/>
            <person name="Cichocki N."/>
            <person name="Veneault-Fourrey C."/>
            <person name="LaButti K."/>
            <person name="Lindquist E.A."/>
            <person name="Lipzen A."/>
            <person name="Lundell T."/>
            <person name="Morin E."/>
            <person name="Murat C."/>
            <person name="Sun H."/>
            <person name="Tunlid A."/>
            <person name="Henrissat B."/>
            <person name="Grigoriev I.V."/>
            <person name="Hibbett D.S."/>
            <person name="Martin F."/>
            <person name="Nordberg H.P."/>
            <person name="Cantor M.N."/>
            <person name="Hua S.X."/>
        </authorList>
    </citation>
    <scope>NUCLEOTIDE SEQUENCE [LARGE SCALE GENOMIC DNA]</scope>
    <source>
        <strain evidence="1 2">Ve08.2h10</strain>
    </source>
</reference>
<evidence type="ECO:0000313" key="1">
    <source>
        <dbReference type="EMBL" id="KIK74307.1"/>
    </source>
</evidence>
<sequence>PCHLRTLSEMADTVGYPGFPDMIAACLFQQQNPGTELPEEYPQVTGRGYSYSSVTATFFAPSELCGTGGMYHQQIHPTPSWQNGPPHYDCAFAEKNPNLPQFQGLYVAQVISLFSFHYHNVYYPCAFVRWFTPIGNEPCPNTGMWMVEAEYDDDGDYLVDVIYLDSILCQAHLIPIYREDSIPIIFNIHIHFLLLIHYM</sequence>
<dbReference type="AlphaFoldDB" id="A0A0D0BS59"/>